<sequence>MSDLILLLLTADMAALLLLGALAAVVPPAAGPVLTAGLGGLGALLCVPLVLPGAAGATLDVSAGPPGLHLHLALGPLPAFFLLLALFSGTAIALFQKAAAPRRDLVRATSLCLAGAILSLLAADGVTLLLGATLVCAMLVRDRQSARARATLLVPLLLLAAVCLLTPTGFPPRFDAIRAAPVGDVPAGAAAALTVAGVSLMLCPRVPGRDWVRQALVAGAVLPVGLYLLIRLVADLSAPAVQTGWGVVLLAAGGWITLRGAWRAASEADITAAVAALVRRQAGLMVIGVGLALTARATDLPQAQSLALEATMLLALGTSLAGTAAVLAVEAMASSTGTVHPARLGGLAQTMPRTAAVLAACLLGVAALPPGVGFAALWLLFQALLAGPRTGGLIDQVPPALAATVIALSAAIATAAAVRLVGVAVLGRPRTPQGAGAREILGIGQIILATMAALSLVAGIIPAVTLRYLADAAVREVSGSTQGVRSDMMMLAASPASPGYAALPVLALLVLATGCAILVVRWLRREAKPAGLWFDGMTPPAGFPFGEPMAQSAGTGFLPSLPALPALPRLRLPPRPRLAAVTPVAALWLLLAAFGALLLILAIMGGGA</sequence>
<evidence type="ECO:0000256" key="7">
    <source>
        <dbReference type="RuleBase" id="RU000320"/>
    </source>
</evidence>
<feature type="transmembrane region" description="Helical" evidence="8">
    <location>
        <begin position="313"/>
        <end position="333"/>
    </location>
</feature>
<feature type="transmembrane region" description="Helical" evidence="8">
    <location>
        <begin position="215"/>
        <end position="234"/>
    </location>
</feature>
<feature type="transmembrane region" description="Helical" evidence="8">
    <location>
        <begin position="152"/>
        <end position="170"/>
    </location>
</feature>
<evidence type="ECO:0000256" key="8">
    <source>
        <dbReference type="SAM" id="Phobius"/>
    </source>
</evidence>
<dbReference type="Pfam" id="PF00361">
    <property type="entry name" value="Proton_antipo_M"/>
    <property type="match status" value="1"/>
</dbReference>
<feature type="transmembrane region" description="Helical" evidence="8">
    <location>
        <begin position="354"/>
        <end position="381"/>
    </location>
</feature>
<feature type="transmembrane region" description="Helical" evidence="8">
    <location>
        <begin position="446"/>
        <end position="470"/>
    </location>
</feature>
<evidence type="ECO:0000313" key="11">
    <source>
        <dbReference type="Proteomes" id="UP000239724"/>
    </source>
</evidence>
<evidence type="ECO:0000256" key="6">
    <source>
        <dbReference type="ARBA" id="ARBA00023136"/>
    </source>
</evidence>
<evidence type="ECO:0000256" key="1">
    <source>
        <dbReference type="ARBA" id="ARBA00004651"/>
    </source>
</evidence>
<keyword evidence="6 8" id="KW-0472">Membrane</keyword>
<dbReference type="AlphaFoldDB" id="A0A2S6ND11"/>
<evidence type="ECO:0000259" key="9">
    <source>
        <dbReference type="Pfam" id="PF00361"/>
    </source>
</evidence>
<feature type="transmembrane region" description="Helical" evidence="8">
    <location>
        <begin position="115"/>
        <end position="140"/>
    </location>
</feature>
<keyword evidence="5" id="KW-0560">Oxidoreductase</keyword>
<dbReference type="GO" id="GO:0016491">
    <property type="term" value="F:oxidoreductase activity"/>
    <property type="evidence" value="ECO:0007669"/>
    <property type="project" value="UniProtKB-KW"/>
</dbReference>
<evidence type="ECO:0000313" key="10">
    <source>
        <dbReference type="EMBL" id="PPQ32484.1"/>
    </source>
</evidence>
<evidence type="ECO:0000256" key="3">
    <source>
        <dbReference type="ARBA" id="ARBA00022692"/>
    </source>
</evidence>
<feature type="transmembrane region" description="Helical" evidence="8">
    <location>
        <begin position="499"/>
        <end position="520"/>
    </location>
</feature>
<keyword evidence="2" id="KW-1003">Cell membrane</keyword>
<dbReference type="PANTHER" id="PTHR42682:SF3">
    <property type="entry name" value="FORMATE HYDROGENLYASE SUBUNIT 3-RELATED"/>
    <property type="match status" value="1"/>
</dbReference>
<protein>
    <recommendedName>
        <fullName evidence="9">NADH:quinone oxidoreductase/Mrp antiporter transmembrane domain-containing protein</fullName>
    </recommendedName>
</protein>
<reference evidence="10 11" key="1">
    <citation type="journal article" date="2018" name="Arch. Microbiol.">
        <title>New insights into the metabolic potential of the phototrophic purple bacterium Rhodopila globiformis DSM 161(T) from its draft genome sequence and evidence for a vanadium-dependent nitrogenase.</title>
        <authorList>
            <person name="Imhoff J.F."/>
            <person name="Rahn T."/>
            <person name="Kunzel S."/>
            <person name="Neulinger S.C."/>
        </authorList>
    </citation>
    <scope>NUCLEOTIDE SEQUENCE [LARGE SCALE GENOMIC DNA]</scope>
    <source>
        <strain evidence="10 11">DSM 161</strain>
    </source>
</reference>
<keyword evidence="11" id="KW-1185">Reference proteome</keyword>
<feature type="transmembrane region" description="Helical" evidence="8">
    <location>
        <begin position="185"/>
        <end position="203"/>
    </location>
</feature>
<keyword evidence="4 8" id="KW-1133">Transmembrane helix</keyword>
<feature type="transmembrane region" description="Helical" evidence="8">
    <location>
        <begin position="240"/>
        <end position="258"/>
    </location>
</feature>
<dbReference type="GO" id="GO:0005886">
    <property type="term" value="C:plasma membrane"/>
    <property type="evidence" value="ECO:0007669"/>
    <property type="project" value="UniProtKB-SubCell"/>
</dbReference>
<dbReference type="PANTHER" id="PTHR42682">
    <property type="entry name" value="HYDROGENASE-4 COMPONENT F"/>
    <property type="match status" value="1"/>
</dbReference>
<feature type="transmembrane region" description="Helical" evidence="8">
    <location>
        <begin position="72"/>
        <end position="95"/>
    </location>
</feature>
<name>A0A2S6ND11_RHOGL</name>
<dbReference type="EMBL" id="NHRY01000167">
    <property type="protein sequence ID" value="PPQ32484.1"/>
    <property type="molecule type" value="Genomic_DNA"/>
</dbReference>
<proteinExistence type="predicted"/>
<keyword evidence="3 7" id="KW-0812">Transmembrane</keyword>
<feature type="transmembrane region" description="Helical" evidence="8">
    <location>
        <begin position="401"/>
        <end position="426"/>
    </location>
</feature>
<organism evidence="10 11">
    <name type="scientific">Rhodopila globiformis</name>
    <name type="common">Rhodopseudomonas globiformis</name>
    <dbReference type="NCBI Taxonomy" id="1071"/>
    <lineage>
        <taxon>Bacteria</taxon>
        <taxon>Pseudomonadati</taxon>
        <taxon>Pseudomonadota</taxon>
        <taxon>Alphaproteobacteria</taxon>
        <taxon>Acetobacterales</taxon>
        <taxon>Acetobacteraceae</taxon>
        <taxon>Rhodopila</taxon>
    </lineage>
</organism>
<comment type="caution">
    <text evidence="10">The sequence shown here is derived from an EMBL/GenBank/DDBJ whole genome shotgun (WGS) entry which is preliminary data.</text>
</comment>
<accession>A0A2S6ND11</accession>
<dbReference type="Proteomes" id="UP000239724">
    <property type="component" value="Unassembled WGS sequence"/>
</dbReference>
<evidence type="ECO:0000256" key="2">
    <source>
        <dbReference type="ARBA" id="ARBA00022475"/>
    </source>
</evidence>
<comment type="subcellular location">
    <subcellularLocation>
        <location evidence="1">Cell membrane</location>
        <topology evidence="1">Multi-pass membrane protein</topology>
    </subcellularLocation>
    <subcellularLocation>
        <location evidence="7">Membrane</location>
        <topology evidence="7">Multi-pass membrane protein</topology>
    </subcellularLocation>
</comment>
<dbReference type="InterPro" id="IPR052175">
    <property type="entry name" value="ComplexI-like_HydComp"/>
</dbReference>
<gene>
    <name evidence="10" type="ORF">CCS01_15680</name>
</gene>
<dbReference type="OrthoDB" id="9901230at2"/>
<evidence type="ECO:0000256" key="4">
    <source>
        <dbReference type="ARBA" id="ARBA00022989"/>
    </source>
</evidence>
<feature type="transmembrane region" description="Helical" evidence="8">
    <location>
        <begin position="270"/>
        <end position="293"/>
    </location>
</feature>
<dbReference type="RefSeq" id="WP_104519773.1">
    <property type="nucleotide sequence ID" value="NZ_NHRY01000167.1"/>
</dbReference>
<dbReference type="InterPro" id="IPR001750">
    <property type="entry name" value="ND/Mrp_TM"/>
</dbReference>
<feature type="transmembrane region" description="Helical" evidence="8">
    <location>
        <begin position="33"/>
        <end position="51"/>
    </location>
</feature>
<evidence type="ECO:0000256" key="5">
    <source>
        <dbReference type="ARBA" id="ARBA00023002"/>
    </source>
</evidence>
<feature type="domain" description="NADH:quinone oxidoreductase/Mrp antiporter transmembrane" evidence="9">
    <location>
        <begin position="212"/>
        <end position="386"/>
    </location>
</feature>
<feature type="transmembrane region" description="Helical" evidence="8">
    <location>
        <begin position="578"/>
        <end position="604"/>
    </location>
</feature>